<reference evidence="5" key="1">
    <citation type="submission" date="2020-10" db="EMBL/GenBank/DDBJ databases">
        <authorList>
            <person name="Gilroy R."/>
        </authorList>
    </citation>
    <scope>NUCLEOTIDE SEQUENCE</scope>
    <source>
        <strain evidence="5">9366</strain>
    </source>
</reference>
<keyword evidence="3 5" id="KW-0418">Kinase</keyword>
<organism evidence="5 6">
    <name type="scientific">Candidatus Caccalectryoclostridium excrementigallinarum</name>
    <dbReference type="NCBI Taxonomy" id="2840710"/>
    <lineage>
        <taxon>Bacteria</taxon>
        <taxon>Bacillati</taxon>
        <taxon>Bacillota</taxon>
        <taxon>Clostridia</taxon>
        <taxon>Christensenellales</taxon>
        <taxon>Christensenellaceae</taxon>
        <taxon>Christensenellaceae incertae sedis</taxon>
        <taxon>Candidatus Caccalectryoclostridium</taxon>
    </lineage>
</organism>
<evidence type="ECO:0000256" key="3">
    <source>
        <dbReference type="ARBA" id="ARBA00022777"/>
    </source>
</evidence>
<dbReference type="Proteomes" id="UP000824145">
    <property type="component" value="Unassembled WGS sequence"/>
</dbReference>
<reference evidence="5" key="2">
    <citation type="journal article" date="2021" name="PeerJ">
        <title>Extensive microbial diversity within the chicken gut microbiome revealed by metagenomics and culture.</title>
        <authorList>
            <person name="Gilroy R."/>
            <person name="Ravi A."/>
            <person name="Getino M."/>
            <person name="Pursley I."/>
            <person name="Horton D.L."/>
            <person name="Alikhan N.F."/>
            <person name="Baker D."/>
            <person name="Gharbi K."/>
            <person name="Hall N."/>
            <person name="Watson M."/>
            <person name="Adriaenssens E.M."/>
            <person name="Foster-Nyarko E."/>
            <person name="Jarju S."/>
            <person name="Secka A."/>
            <person name="Antonio M."/>
            <person name="Oren A."/>
            <person name="Chaudhuri R.R."/>
            <person name="La Ragione R."/>
            <person name="Hildebrand F."/>
            <person name="Pallen M.J."/>
        </authorList>
    </citation>
    <scope>NUCLEOTIDE SEQUENCE</scope>
    <source>
        <strain evidence="5">9366</strain>
    </source>
</reference>
<protein>
    <submittedName>
        <fullName evidence="5">Sugar kinase</fullName>
    </submittedName>
</protein>
<dbReference type="PANTHER" id="PTHR43320">
    <property type="entry name" value="SUGAR KINASE"/>
    <property type="match status" value="1"/>
</dbReference>
<dbReference type="EMBL" id="DVNJ01000018">
    <property type="protein sequence ID" value="HIU62805.1"/>
    <property type="molecule type" value="Genomic_DNA"/>
</dbReference>
<dbReference type="InterPro" id="IPR052700">
    <property type="entry name" value="Carb_kinase_PfkB-like"/>
</dbReference>
<evidence type="ECO:0000313" key="6">
    <source>
        <dbReference type="Proteomes" id="UP000824145"/>
    </source>
</evidence>
<dbReference type="Pfam" id="PF00294">
    <property type="entry name" value="PfkB"/>
    <property type="match status" value="1"/>
</dbReference>
<dbReference type="SUPFAM" id="SSF53613">
    <property type="entry name" value="Ribokinase-like"/>
    <property type="match status" value="1"/>
</dbReference>
<dbReference type="InterPro" id="IPR029056">
    <property type="entry name" value="Ribokinase-like"/>
</dbReference>
<name>A0A9D1MMC9_9FIRM</name>
<evidence type="ECO:0000256" key="2">
    <source>
        <dbReference type="ARBA" id="ARBA00022679"/>
    </source>
</evidence>
<proteinExistence type="inferred from homology"/>
<comment type="similarity">
    <text evidence="1">Belongs to the carbohydrate kinase PfkB family.</text>
</comment>
<dbReference type="CDD" id="cd01166">
    <property type="entry name" value="KdgK"/>
    <property type="match status" value="1"/>
</dbReference>
<evidence type="ECO:0000256" key="1">
    <source>
        <dbReference type="ARBA" id="ARBA00010688"/>
    </source>
</evidence>
<dbReference type="PANTHER" id="PTHR43320:SF2">
    <property type="entry name" value="2-DEHYDRO-3-DEOXYGLUCONOKINASE_2-DEHYDRO-3-DEOXYGALACTONOKINASE"/>
    <property type="match status" value="1"/>
</dbReference>
<feature type="domain" description="Carbohydrate kinase PfkB" evidence="4">
    <location>
        <begin position="2"/>
        <end position="316"/>
    </location>
</feature>
<sequence>MKIVTFGEIMLRLQPYGYKRIMQAEAFEAVFGGGEANVSVSLAQMGADTAFITRLPENVIADKCLKELRGWGVDTSRILRGGSRMGIYFCEKGEGVRASNVIYDRAHSAISEITPDMLDVDKALEGAGWLHFTGITPALSESAALTTLKLVSAAKEKGMRVSCDLNYRAKLWSRERAREVMSELLRYVDVLISNEEDCKDVLGLSAEGSDITGGHLSAQAYADLGAKVRKMFPSIEYVAFTLRESLSASVNNWSALLCGDNLTAVSKKYRLEIVDRVGGGDSFGAGLIFALSSGKRGEEAINFAVAASALKHTVEGDFNVASLKEIEKLMGGDASGRVQR</sequence>
<comment type="caution">
    <text evidence="5">The sequence shown here is derived from an EMBL/GenBank/DDBJ whole genome shotgun (WGS) entry which is preliminary data.</text>
</comment>
<gene>
    <name evidence="5" type="ORF">IAB07_03435</name>
</gene>
<dbReference type="AlphaFoldDB" id="A0A9D1MMC9"/>
<dbReference type="Gene3D" id="3.40.1190.20">
    <property type="match status" value="1"/>
</dbReference>
<keyword evidence="2" id="KW-0808">Transferase</keyword>
<evidence type="ECO:0000259" key="4">
    <source>
        <dbReference type="Pfam" id="PF00294"/>
    </source>
</evidence>
<dbReference type="InterPro" id="IPR011611">
    <property type="entry name" value="PfkB_dom"/>
</dbReference>
<dbReference type="GO" id="GO:0016301">
    <property type="term" value="F:kinase activity"/>
    <property type="evidence" value="ECO:0007669"/>
    <property type="project" value="UniProtKB-KW"/>
</dbReference>
<evidence type="ECO:0000313" key="5">
    <source>
        <dbReference type="EMBL" id="HIU62805.1"/>
    </source>
</evidence>
<accession>A0A9D1MMC9</accession>